<dbReference type="EMBL" id="JAODUO010000773">
    <property type="protein sequence ID" value="KAK2174836.1"/>
    <property type="molecule type" value="Genomic_DNA"/>
</dbReference>
<keyword evidence="4" id="KW-0539">Nucleus</keyword>
<evidence type="ECO:0000313" key="6">
    <source>
        <dbReference type="EMBL" id="KAK2174836.1"/>
    </source>
</evidence>
<gene>
    <name evidence="6" type="ORF">NP493_772g02036</name>
</gene>
<evidence type="ECO:0000256" key="5">
    <source>
        <dbReference type="SAM" id="MobiDB-lite"/>
    </source>
</evidence>
<keyword evidence="7" id="KW-1185">Reference proteome</keyword>
<organism evidence="6 7">
    <name type="scientific">Ridgeia piscesae</name>
    <name type="common">Tubeworm</name>
    <dbReference type="NCBI Taxonomy" id="27915"/>
    <lineage>
        <taxon>Eukaryota</taxon>
        <taxon>Metazoa</taxon>
        <taxon>Spiralia</taxon>
        <taxon>Lophotrochozoa</taxon>
        <taxon>Annelida</taxon>
        <taxon>Polychaeta</taxon>
        <taxon>Sedentaria</taxon>
        <taxon>Canalipalpata</taxon>
        <taxon>Sabellida</taxon>
        <taxon>Siboglinidae</taxon>
        <taxon>Ridgeia</taxon>
    </lineage>
</organism>
<evidence type="ECO:0000256" key="4">
    <source>
        <dbReference type="ARBA" id="ARBA00023242"/>
    </source>
</evidence>
<feature type="compositionally biased region" description="Basic residues" evidence="5">
    <location>
        <begin position="534"/>
        <end position="549"/>
    </location>
</feature>
<dbReference type="AlphaFoldDB" id="A0AAD9NNH0"/>
<dbReference type="PANTHER" id="PTHR13026">
    <property type="entry name" value="NNP-1 PROTEIN NOVEL NUCLEAR PROTEIN 1 NOP52"/>
    <property type="match status" value="1"/>
</dbReference>
<feature type="compositionally biased region" description="Basic residues" evidence="5">
    <location>
        <begin position="433"/>
        <end position="443"/>
    </location>
</feature>
<feature type="compositionally biased region" description="Polar residues" evidence="5">
    <location>
        <begin position="450"/>
        <end position="459"/>
    </location>
</feature>
<feature type="compositionally biased region" description="Basic residues" evidence="5">
    <location>
        <begin position="391"/>
        <end position="400"/>
    </location>
</feature>
<dbReference type="GO" id="GO:0006364">
    <property type="term" value="P:rRNA processing"/>
    <property type="evidence" value="ECO:0007669"/>
    <property type="project" value="UniProtKB-KW"/>
</dbReference>
<dbReference type="Proteomes" id="UP001209878">
    <property type="component" value="Unassembled WGS sequence"/>
</dbReference>
<reference evidence="6" key="1">
    <citation type="journal article" date="2023" name="Mol. Biol. Evol.">
        <title>Third-Generation Sequencing Reveals the Adaptive Role of the Epigenome in Three Deep-Sea Polychaetes.</title>
        <authorList>
            <person name="Perez M."/>
            <person name="Aroh O."/>
            <person name="Sun Y."/>
            <person name="Lan Y."/>
            <person name="Juniper S.K."/>
            <person name="Young C.R."/>
            <person name="Angers B."/>
            <person name="Qian P.Y."/>
        </authorList>
    </citation>
    <scope>NUCLEOTIDE SEQUENCE</scope>
    <source>
        <strain evidence="6">R07B-5</strain>
    </source>
</reference>
<feature type="region of interest" description="Disordered" evidence="5">
    <location>
        <begin position="528"/>
        <end position="549"/>
    </location>
</feature>
<protein>
    <recommendedName>
        <fullName evidence="8">Nucleolar protein,Nop52</fullName>
    </recommendedName>
</protein>
<dbReference type="PANTHER" id="PTHR13026:SF0">
    <property type="entry name" value="RIBOSOMAL RNA PROCESSING 1B"/>
    <property type="match status" value="1"/>
</dbReference>
<feature type="region of interest" description="Disordered" evidence="5">
    <location>
        <begin position="321"/>
        <end position="480"/>
    </location>
</feature>
<evidence type="ECO:0000256" key="1">
    <source>
        <dbReference type="ARBA" id="ARBA00004123"/>
    </source>
</evidence>
<proteinExistence type="inferred from homology"/>
<dbReference type="GO" id="GO:0030688">
    <property type="term" value="C:preribosome, small subunit precursor"/>
    <property type="evidence" value="ECO:0007669"/>
    <property type="project" value="InterPro"/>
</dbReference>
<keyword evidence="3" id="KW-0698">rRNA processing</keyword>
<evidence type="ECO:0000313" key="7">
    <source>
        <dbReference type="Proteomes" id="UP001209878"/>
    </source>
</evidence>
<dbReference type="InterPro" id="IPR010301">
    <property type="entry name" value="RRP1"/>
</dbReference>
<feature type="compositionally biased region" description="Basic and acidic residues" evidence="5">
    <location>
        <begin position="401"/>
        <end position="410"/>
    </location>
</feature>
<comment type="similarity">
    <text evidence="2">Belongs to the RRP1 family.</text>
</comment>
<sequence length="622" mass="70373">MAQVAAHVEEDVLIRFAQKLACNEKKVRDRALNKLRKWIENRCKMETGGFTEEDLLKIWKGLHYCVWMSDKPLVQEDLTSNIASLIQCFSNANTSMLFIKTFFRTISREWYGIDRLRLDKFMMLVRRCLASSFVLLKKYSWRQSLVVQFMEVLHTCTLTGHADSIPDGLKFHIVDIFFEELEKVAAGSLGVEEIQPFLDPYCVMLARTTNKSLFGHILKEIFYKIVRQATDKHEDEEPEDDDEAEDADNRLQFDFEAVHKRLFQLASNKRCVARNRAKIYDLVKRLRTTCDGTTMDADISTPLIEMAQPYKNGCEKQKALAGTESNKGKAGKKKKAKVNGLQSEKTKLTKKRKHASLENDENRTLCNGQLDTEVGQTRPKKQKNNMVATQKHTKSSKSQRKNCDVSKTKTENISMHILQRSVGKQLTEPSPFKHTRKDLHRKKLAEDQPRASQQEGTNVSSEKSKKNKKMKKLSGVSASKENDMSLTVNMTQSTEQPQKTMSAFASFNSSNNMSPLTAVFLKRAISKASPKTEPKKKRKEIHSAKMKSHSTGKKKVIFAMAKNTAQEFSDSLTSSPVTPFNPVQKPSQGILKSPASLVGSPATVPPTKLLFALARSSAADFF</sequence>
<evidence type="ECO:0008006" key="8">
    <source>
        <dbReference type="Google" id="ProtNLM"/>
    </source>
</evidence>
<name>A0AAD9NNH0_RIDPI</name>
<dbReference type="GO" id="GO:0005634">
    <property type="term" value="C:nucleus"/>
    <property type="evidence" value="ECO:0007669"/>
    <property type="project" value="UniProtKB-SubCell"/>
</dbReference>
<dbReference type="Pfam" id="PF05997">
    <property type="entry name" value="Nop52"/>
    <property type="match status" value="1"/>
</dbReference>
<comment type="caution">
    <text evidence="6">The sequence shown here is derived from an EMBL/GenBank/DDBJ whole genome shotgun (WGS) entry which is preliminary data.</text>
</comment>
<comment type="subcellular location">
    <subcellularLocation>
        <location evidence="1">Nucleus</location>
    </subcellularLocation>
</comment>
<evidence type="ECO:0000256" key="2">
    <source>
        <dbReference type="ARBA" id="ARBA00006374"/>
    </source>
</evidence>
<evidence type="ECO:0000256" key="3">
    <source>
        <dbReference type="ARBA" id="ARBA00022552"/>
    </source>
</evidence>
<accession>A0AAD9NNH0</accession>